<reference evidence="1" key="1">
    <citation type="submission" date="2021-02" db="EMBL/GenBank/DDBJ databases">
        <authorList>
            <person name="Dougan E. K."/>
            <person name="Rhodes N."/>
            <person name="Thang M."/>
            <person name="Chan C."/>
        </authorList>
    </citation>
    <scope>NUCLEOTIDE SEQUENCE</scope>
</reference>
<dbReference type="Proteomes" id="UP000654075">
    <property type="component" value="Unassembled WGS sequence"/>
</dbReference>
<keyword evidence="3" id="KW-1185">Reference proteome</keyword>
<dbReference type="EMBL" id="CAJNNV010001645">
    <property type="protein sequence ID" value="CAE8585454.1"/>
    <property type="molecule type" value="Genomic_DNA"/>
</dbReference>
<dbReference type="PROSITE" id="PS51318">
    <property type="entry name" value="TAT"/>
    <property type="match status" value="1"/>
</dbReference>
<sequence length="328" mass="35901">MSSQRGSAGSRSQAVQRHSTASRLLLAACSGLVVVRCVHCDAAELLQCWSGPAGRRGILAAAATAVLGAAGAPSAEAFPNAVTILKRDMNDPKKLGLKPADLGLQDRGYMYRMVTRENQFENLETAATTGTLKECGNQPNCFSTTWDERVDKGLHDLQPWKFSGKTPEEAIKEIGEVIRAYPVGQLAADPPDKKGKQIGIDAGGFKIIQDTPRGIEIEFESLKRGHRDDVEFYISPGTAADAKEGELLVRSSSRQGNYDYGVNAGRLNRISADLQAKGGWTTFKIDAQSHPRYWSQNCPAGDYRKAPFSVRKTFPEECKKYPYDDRDE</sequence>
<proteinExistence type="predicted"/>
<evidence type="ECO:0000313" key="1">
    <source>
        <dbReference type="EMBL" id="CAE8585454.1"/>
    </source>
</evidence>
<protein>
    <submittedName>
        <fullName evidence="1">Uncharacterized protein</fullName>
    </submittedName>
</protein>
<dbReference type="InterPro" id="IPR010865">
    <property type="entry name" value="DUF1499"/>
</dbReference>
<organism evidence="1 3">
    <name type="scientific">Polarella glacialis</name>
    <name type="common">Dinoflagellate</name>
    <dbReference type="NCBI Taxonomy" id="89957"/>
    <lineage>
        <taxon>Eukaryota</taxon>
        <taxon>Sar</taxon>
        <taxon>Alveolata</taxon>
        <taxon>Dinophyceae</taxon>
        <taxon>Suessiales</taxon>
        <taxon>Suessiaceae</taxon>
        <taxon>Polarella</taxon>
    </lineage>
</organism>
<dbReference type="EMBL" id="CAJNNW010036121">
    <property type="protein sequence ID" value="CAE8732177.1"/>
    <property type="molecule type" value="Genomic_DNA"/>
</dbReference>
<gene>
    <name evidence="1" type="ORF">PGLA1383_LOCUS4362</name>
    <name evidence="2" type="ORF">PGLA2088_LOCUS46289</name>
</gene>
<dbReference type="Proteomes" id="UP000626109">
    <property type="component" value="Unassembled WGS sequence"/>
</dbReference>
<dbReference type="PANTHER" id="PTHR34801:SF6">
    <property type="entry name" value="SLL1620 PROTEIN"/>
    <property type="match status" value="1"/>
</dbReference>
<evidence type="ECO:0000313" key="2">
    <source>
        <dbReference type="EMBL" id="CAE8732177.1"/>
    </source>
</evidence>
<dbReference type="InterPro" id="IPR006311">
    <property type="entry name" value="TAT_signal"/>
</dbReference>
<dbReference type="AlphaFoldDB" id="A0A813DIW1"/>
<dbReference type="PANTHER" id="PTHR34801">
    <property type="entry name" value="EXPRESSED PROTEIN"/>
    <property type="match status" value="1"/>
</dbReference>
<evidence type="ECO:0000313" key="3">
    <source>
        <dbReference type="Proteomes" id="UP000654075"/>
    </source>
</evidence>
<accession>A0A813DIW1</accession>
<dbReference type="OrthoDB" id="41501at2759"/>
<comment type="caution">
    <text evidence="1">The sequence shown here is derived from an EMBL/GenBank/DDBJ whole genome shotgun (WGS) entry which is preliminary data.</text>
</comment>
<name>A0A813DIW1_POLGL</name>
<dbReference type="Pfam" id="PF07386">
    <property type="entry name" value="DUF1499"/>
    <property type="match status" value="1"/>
</dbReference>